<accession>A0A6M1SNJ7</accession>
<feature type="binding site" description="axial binding residue" evidence="9">
    <location>
        <position position="49"/>
    </location>
    <ligand>
        <name>adenosylcob(III)alamin</name>
        <dbReference type="ChEBI" id="CHEBI:18408"/>
    </ligand>
    <ligandPart>
        <name>Co</name>
        <dbReference type="ChEBI" id="CHEBI:27638"/>
    </ligandPart>
</feature>
<keyword evidence="6 9" id="KW-0143">Chaperone</keyword>
<feature type="binding site" evidence="9">
    <location>
        <position position="797"/>
    </location>
    <ligand>
        <name>substrate</name>
    </ligand>
</feature>
<keyword evidence="9" id="KW-0460">Magnesium</keyword>
<dbReference type="Pfam" id="PF03308">
    <property type="entry name" value="MeaB"/>
    <property type="match status" value="1"/>
</dbReference>
<keyword evidence="2 9" id="KW-0846">Cobalamin</keyword>
<proteinExistence type="inferred from homology"/>
<gene>
    <name evidence="9" type="primary">icmF</name>
    <name evidence="12" type="ORF">G3570_08290</name>
</gene>
<dbReference type="PANTHER" id="PTHR43087">
    <property type="entry name" value="LYSINE/ARGININE/ORNITHINE TRANSPORT SYSTEM KINASE"/>
    <property type="match status" value="1"/>
</dbReference>
<keyword evidence="13" id="KW-1185">Reference proteome</keyword>
<sequence length="1164" mass="131305">MSDDTESTVKTPQSDRDTDASASKSPSQEAYESTHKIRFVTAASLFDGHDASINIMRRILQSSGAEVIHLGHNRSVQEIVDCAVQEDAQGIAISSYQGGHMEYFKYMVDLLEEKGASHINVFGGGGGVIVDDEIEELHDYGVTRIFSVEDGSKMGLQGMINYMLEHCDFDTAEIEEVDAKKILGRDTKTLARCISALENDHDEIVRYEDEKLYDGNGNLITSAKNGHPIPLIGITGTGGAGKSSLTDELIRRFLTEFSNINIAVISIDPSKVRTGGALLGDRIRMNSLDPERVYMRSLATRASNRATSLSVKGAIAICKTAGFDLVIVETSGIGQSDTEIVNISDIPLYVMTCEYGAATQLEKINMLDLADMVVLNKFEKKGSLDALRDVRKQIKRNRGEWDRKPEQMPVFPTIAAQFNDEGVNRLFKAMVDRINDYYSLNWETEIYNNPEPAEDIQSQAIIPGKRQRYLSEISESIRDYHEWAEEQSEYASKLEQVEGTLEQIDRWDPEGKASFDKKLKKMREHWLSKLDSRCKKILEGWEKLYEEYRQDHVEVQVRDKTFKNEMFRESLSGLKIPRVALPKTKHKGEQLKFALKENLPGYYPFTAGVFPFKREGEDPTRMFAGEGTPERTNKRFHYVSEGMPAARLSTAFDSVTLYGEDPDHRPDIYGKVGNSGVSICTLDDMKKLYSGFELTSPKTSVSMTINGPAPMILAMFMNTAIDQEVERYLKENGKWDAAKKKIKKHFKQKNVPQPEYNGELPATNDGFGLGLLGITGDQLVDEKTYNKIKEKALNVVRGTVQADILKEDQAQNTCIFSTEFALKMMGDIQQYFTDHNVRNYYSVSISGYHIAEAGANPITQAAFTLANGFTYVEYYLSRGMDVDEFAHNLSFFFSNGLDPEYAVIGRVARRIWAVAMNEKYGANERSQKLKYHIQTSGRSLHAQEIQFNDIRTTLQALLAIYDNCNSLHTNAYDEAITTPTEESVRRALAIQLIINKEMGTAKNENINQGSYFIEEMTDLVEEAILSEFDRLTERGGVLGAMENMYQRGKIQDESLYYESQKHSGELPIIGVNTFKNDEAESSEEDHKIDLIRSTKEEKEQQIDNLNAFWKRNEEEAGKAIARLKKVARNDGNIFEELMETVKVASLGQISNALYEVGGQYRRNM</sequence>
<dbReference type="GO" id="GO:0047727">
    <property type="term" value="F:isobutyryl-CoA mutase activity"/>
    <property type="evidence" value="ECO:0007669"/>
    <property type="project" value="UniProtKB-UniRule"/>
</dbReference>
<dbReference type="AlphaFoldDB" id="A0A6M1SNJ7"/>
<feature type="binding site" evidence="9">
    <location>
        <begin position="376"/>
        <end position="379"/>
    </location>
    <ligand>
        <name>GTP</name>
        <dbReference type="ChEBI" id="CHEBI:37565"/>
    </ligand>
</feature>
<dbReference type="GO" id="GO:0000287">
    <property type="term" value="F:magnesium ion binding"/>
    <property type="evidence" value="ECO:0007669"/>
    <property type="project" value="UniProtKB-UniRule"/>
</dbReference>
<dbReference type="InterPro" id="IPR052040">
    <property type="entry name" value="GTPase/Isobutyryl-CoA_mutase"/>
</dbReference>
<feature type="binding site" evidence="9">
    <location>
        <position position="267"/>
    </location>
    <ligand>
        <name>Mg(2+)</name>
        <dbReference type="ChEBI" id="CHEBI:18420"/>
        <label>2</label>
    </ligand>
</feature>
<evidence type="ECO:0000256" key="10">
    <source>
        <dbReference type="SAM" id="MobiDB-lite"/>
    </source>
</evidence>
<feature type="binding site" evidence="9">
    <location>
        <position position="841"/>
    </location>
    <ligand>
        <name>substrate</name>
    </ligand>
</feature>
<feature type="domain" description="B12-binding" evidence="11">
    <location>
        <begin position="36"/>
        <end position="174"/>
    </location>
</feature>
<feature type="binding site" evidence="9">
    <location>
        <position position="890"/>
    </location>
    <ligand>
        <name>substrate</name>
    </ligand>
</feature>
<name>A0A6M1SNJ7_9BACT</name>
<feature type="binding site" evidence="9">
    <location>
        <position position="925"/>
    </location>
    <ligand>
        <name>substrate</name>
    </ligand>
</feature>
<dbReference type="Pfam" id="PF01642">
    <property type="entry name" value="MM_CoA_mutase"/>
    <property type="match status" value="2"/>
</dbReference>
<feature type="binding site" evidence="9">
    <location>
        <position position="930"/>
    </location>
    <ligand>
        <name>substrate</name>
    </ligand>
</feature>
<dbReference type="HAMAP" id="MF_02050">
    <property type="entry name" value="IcmF"/>
    <property type="match status" value="1"/>
</dbReference>
<feature type="binding site" evidence="9">
    <location>
        <position position="284"/>
    </location>
    <ligand>
        <name>GTP</name>
        <dbReference type="ChEBI" id="CHEBI:37565"/>
    </ligand>
</feature>
<comment type="similarity">
    <text evidence="9">Belongs to the IcmF family.</text>
</comment>
<dbReference type="Gene3D" id="3.40.50.300">
    <property type="entry name" value="P-loop containing nucleotide triphosphate hydrolases"/>
    <property type="match status" value="1"/>
</dbReference>
<evidence type="ECO:0000256" key="2">
    <source>
        <dbReference type="ARBA" id="ARBA00022628"/>
    </source>
</evidence>
<feature type="binding site" evidence="9">
    <location>
        <position position="281"/>
    </location>
    <ligand>
        <name>Mg(2+)</name>
        <dbReference type="ChEBI" id="CHEBI:18420"/>
        <label>2</label>
    </ligand>
</feature>
<comment type="function">
    <text evidence="9">Catalyzes the reversible interconversion of isobutyryl-CoA and n-butyryl-CoA, using radical chemistry. Also exhibits GTPase activity, associated with its G-protein domain (MeaI) that functions as a chaperone that assists cofactor delivery and proper holo-enzyme assembly.</text>
</comment>
<dbReference type="Pfam" id="PF02310">
    <property type="entry name" value="B12-binding"/>
    <property type="match status" value="1"/>
</dbReference>
<keyword evidence="9" id="KW-0511">Multifunctional enzyme</keyword>
<keyword evidence="9" id="KW-0479">Metal-binding</keyword>
<dbReference type="RefSeq" id="WP_165141133.1">
    <property type="nucleotide sequence ID" value="NZ_JAALLT010000002.1"/>
</dbReference>
<dbReference type="InterPro" id="IPR006158">
    <property type="entry name" value="Cobalamin-bd"/>
</dbReference>
<evidence type="ECO:0000256" key="6">
    <source>
        <dbReference type="ARBA" id="ARBA00023186"/>
    </source>
</evidence>
<feature type="binding site" evidence="9">
    <location>
        <position position="330"/>
    </location>
    <ligand>
        <name>Mg(2+)</name>
        <dbReference type="ChEBI" id="CHEBI:18420"/>
        <label>2</label>
    </ligand>
</feature>
<dbReference type="GO" id="GO:0003924">
    <property type="term" value="F:GTPase activity"/>
    <property type="evidence" value="ECO:0007669"/>
    <property type="project" value="UniProtKB-UniRule"/>
</dbReference>
<dbReference type="SUPFAM" id="SSF52540">
    <property type="entry name" value="P-loop containing nucleoside triphosphate hydrolases"/>
    <property type="match status" value="1"/>
</dbReference>
<comment type="catalytic activity">
    <reaction evidence="9">
        <text>GTP + H2O = GDP + phosphate + H(+)</text>
        <dbReference type="Rhea" id="RHEA:19669"/>
        <dbReference type="ChEBI" id="CHEBI:15377"/>
        <dbReference type="ChEBI" id="CHEBI:15378"/>
        <dbReference type="ChEBI" id="CHEBI:37565"/>
        <dbReference type="ChEBI" id="CHEBI:43474"/>
        <dbReference type="ChEBI" id="CHEBI:58189"/>
    </reaction>
</comment>
<keyword evidence="4 9" id="KW-0378">Hydrolase</keyword>
<evidence type="ECO:0000256" key="5">
    <source>
        <dbReference type="ARBA" id="ARBA00023134"/>
    </source>
</evidence>
<feature type="binding site" evidence="9">
    <location>
        <begin position="239"/>
        <end position="244"/>
    </location>
    <ligand>
        <name>GTP</name>
        <dbReference type="ChEBI" id="CHEBI:37565"/>
    </ligand>
</feature>
<dbReference type="GO" id="GO:0005525">
    <property type="term" value="F:GTP binding"/>
    <property type="evidence" value="ECO:0007669"/>
    <property type="project" value="UniProtKB-UniRule"/>
</dbReference>
<organism evidence="12 13">
    <name type="scientific">Halalkalibaculum roseum</name>
    <dbReference type="NCBI Taxonomy" id="2709311"/>
    <lineage>
        <taxon>Bacteria</taxon>
        <taxon>Pseudomonadati</taxon>
        <taxon>Balneolota</taxon>
        <taxon>Balneolia</taxon>
        <taxon>Balneolales</taxon>
        <taxon>Balneolaceae</taxon>
        <taxon>Halalkalibaculum</taxon>
    </lineage>
</organism>
<dbReference type="SUPFAM" id="SSF51703">
    <property type="entry name" value="Cobalamin (vitamin B12)-dependent enzymes"/>
    <property type="match status" value="1"/>
</dbReference>
<feature type="binding site" evidence="9">
    <location>
        <position position="1042"/>
    </location>
    <ligand>
        <name>GTP</name>
        <dbReference type="ChEBI" id="CHEBI:37565"/>
    </ligand>
</feature>
<keyword evidence="5 9" id="KW-0342">GTP-binding</keyword>
<dbReference type="PROSITE" id="PS51332">
    <property type="entry name" value="B12_BINDING"/>
    <property type="match status" value="1"/>
</dbReference>
<evidence type="ECO:0000313" key="13">
    <source>
        <dbReference type="Proteomes" id="UP000473278"/>
    </source>
</evidence>
<comment type="caution">
    <text evidence="9">Lacks conserved residue(s) required for the propagation of feature annotation.</text>
</comment>
<dbReference type="Proteomes" id="UP000473278">
    <property type="component" value="Unassembled WGS sequence"/>
</dbReference>
<dbReference type="FunFam" id="3.40.50.280:FF:000005">
    <property type="entry name" value="Fused isobutyryl-CoA mutase"/>
    <property type="match status" value="1"/>
</dbReference>
<evidence type="ECO:0000256" key="1">
    <source>
        <dbReference type="ARBA" id="ARBA00001922"/>
    </source>
</evidence>
<dbReference type="EC" id="5.4.99.13" evidence="9"/>
<evidence type="ECO:0000256" key="3">
    <source>
        <dbReference type="ARBA" id="ARBA00022741"/>
    </source>
</evidence>
<dbReference type="GO" id="GO:0006637">
    <property type="term" value="P:acyl-CoA metabolic process"/>
    <property type="evidence" value="ECO:0007669"/>
    <property type="project" value="UniProtKB-UniRule"/>
</dbReference>
<dbReference type="GO" id="GO:0031419">
    <property type="term" value="F:cobalamin binding"/>
    <property type="evidence" value="ECO:0007669"/>
    <property type="project" value="UniProtKB-UniRule"/>
</dbReference>
<dbReference type="SUPFAM" id="SSF52242">
    <property type="entry name" value="Cobalamin (vitamin B12)-binding domain"/>
    <property type="match status" value="1"/>
</dbReference>
<dbReference type="InterPro" id="IPR033669">
    <property type="entry name" value="IcmF"/>
</dbReference>
<dbReference type="GO" id="GO:0034784">
    <property type="term" value="F:pivalyl-CoA mutase activity"/>
    <property type="evidence" value="ECO:0007669"/>
    <property type="project" value="InterPro"/>
</dbReference>
<comment type="subunit">
    <text evidence="9">Homodimer.</text>
</comment>
<evidence type="ECO:0000256" key="4">
    <source>
        <dbReference type="ARBA" id="ARBA00022801"/>
    </source>
</evidence>
<evidence type="ECO:0000259" key="11">
    <source>
        <dbReference type="PROSITE" id="PS51332"/>
    </source>
</evidence>
<dbReference type="PANTHER" id="PTHR43087:SF1">
    <property type="entry name" value="LAO_AO TRANSPORT SYSTEM ATPASE"/>
    <property type="match status" value="1"/>
</dbReference>
<feature type="binding site" evidence="9">
    <location>
        <position position="612"/>
    </location>
    <ligand>
        <name>substrate</name>
    </ligand>
</feature>
<dbReference type="EMBL" id="JAALLT010000002">
    <property type="protein sequence ID" value="NGP76629.1"/>
    <property type="molecule type" value="Genomic_DNA"/>
</dbReference>
<feature type="binding site" evidence="9">
    <location>
        <position position="1163"/>
    </location>
    <ligand>
        <name>GTP</name>
        <dbReference type="ChEBI" id="CHEBI:37565"/>
    </ligand>
</feature>
<dbReference type="InterPro" id="IPR036724">
    <property type="entry name" value="Cobalamin-bd_sf"/>
</dbReference>
<evidence type="ECO:0000256" key="8">
    <source>
        <dbReference type="ARBA" id="ARBA00023285"/>
    </source>
</evidence>
<comment type="cofactor">
    <cofactor evidence="9">
        <name>Mg(2+)</name>
        <dbReference type="ChEBI" id="CHEBI:18420"/>
    </cofactor>
</comment>
<protein>
    <recommendedName>
        <fullName evidence="9">Fused isobutyryl-CoA mutase</fullName>
    </recommendedName>
    <domain>
        <recommendedName>
            <fullName evidence="9">Isobutyryl-CoA mutase</fullName>
            <shortName evidence="9">ICM</shortName>
            <ecNumber evidence="9">5.4.99.13</ecNumber>
        </recommendedName>
    </domain>
    <domain>
        <recommendedName>
            <fullName evidence="9">P-loop GTPase</fullName>
            <ecNumber evidence="9">3.6.5.-</ecNumber>
        </recommendedName>
        <alternativeName>
            <fullName evidence="9">G-protein chaperone</fullName>
        </alternativeName>
    </domain>
</protein>
<comment type="cofactor">
    <cofactor evidence="1 9">
        <name>adenosylcob(III)alamin</name>
        <dbReference type="ChEBI" id="CHEBI:18408"/>
    </cofactor>
</comment>
<comment type="domain">
    <text evidence="9">Is composed of four functional domains: the N-terminal 5'-deoxyadenosylcobalamin binding region that is homologous to the small subunit of ICM (IcmB), a middle P-loop GTPase domain (MeaI) that likely acts as a chaperone for ICM, a structured linker region involved in dimer formation, and a C-terminal part that is homologous to the large substrate-binding subunit of ICM (IcmA).</text>
</comment>
<comment type="caution">
    <text evidence="12">The sequence shown here is derived from an EMBL/GenBank/DDBJ whole genome shotgun (WGS) entry which is preliminary data.</text>
</comment>
<evidence type="ECO:0000256" key="9">
    <source>
        <dbReference type="HAMAP-Rule" id="MF_02050"/>
    </source>
</evidence>
<keyword evidence="8 9" id="KW-0170">Cobalt</keyword>
<comment type="catalytic activity">
    <reaction evidence="9">
        <text>2-methylpropanoyl-CoA = butanoyl-CoA</text>
        <dbReference type="Rhea" id="RHEA:13141"/>
        <dbReference type="ChEBI" id="CHEBI:57338"/>
        <dbReference type="ChEBI" id="CHEBI:57371"/>
        <dbReference type="EC" id="5.4.99.13"/>
    </reaction>
</comment>
<feature type="binding site" evidence="9">
    <location>
        <position position="268"/>
    </location>
    <ligand>
        <name>Mg(2+)</name>
        <dbReference type="ChEBI" id="CHEBI:18420"/>
        <label>2</label>
    </ligand>
</feature>
<dbReference type="Gene3D" id="3.20.20.240">
    <property type="entry name" value="Methylmalonyl-CoA mutase"/>
    <property type="match status" value="1"/>
</dbReference>
<feature type="binding site" evidence="9">
    <location>
        <position position="647"/>
    </location>
    <ligand>
        <name>substrate</name>
    </ligand>
</feature>
<feature type="binding site" evidence="9">
    <location>
        <position position="329"/>
    </location>
    <ligand>
        <name>Mg(2+)</name>
        <dbReference type="ChEBI" id="CHEBI:18420"/>
        <label>2</label>
    </ligand>
</feature>
<dbReference type="Gene3D" id="3.40.50.280">
    <property type="entry name" value="Cobalamin-binding domain"/>
    <property type="match status" value="1"/>
</dbReference>
<dbReference type="InterPro" id="IPR016176">
    <property type="entry name" value="Cbl-dep_enz_cat"/>
</dbReference>
<feature type="region of interest" description="Disordered" evidence="10">
    <location>
        <begin position="1"/>
        <end position="30"/>
    </location>
</feature>
<evidence type="ECO:0000313" key="12">
    <source>
        <dbReference type="EMBL" id="NGP76629.1"/>
    </source>
</evidence>
<feature type="compositionally biased region" description="Polar residues" evidence="10">
    <location>
        <begin position="20"/>
        <end position="30"/>
    </location>
</feature>
<keyword evidence="7 9" id="KW-0413">Isomerase</keyword>
<feature type="binding site" evidence="9">
    <location>
        <position position="243"/>
    </location>
    <ligand>
        <name>Mg(2+)</name>
        <dbReference type="ChEBI" id="CHEBI:18420"/>
        <label>1</label>
        <note>catalytic</note>
    </ligand>
</feature>
<keyword evidence="3 9" id="KW-0547">Nucleotide-binding</keyword>
<dbReference type="InterPro" id="IPR006099">
    <property type="entry name" value="MeMalonylCoA_mutase_a/b_cat"/>
</dbReference>
<reference evidence="12 13" key="1">
    <citation type="submission" date="2020-02" db="EMBL/GenBank/DDBJ databases">
        <title>Balneolaceae bacterium YR4-1, complete genome.</title>
        <authorList>
            <person name="Li Y."/>
            <person name="Wu S."/>
        </authorList>
    </citation>
    <scope>NUCLEOTIDE SEQUENCE [LARGE SCALE GENOMIC DNA]</scope>
    <source>
        <strain evidence="12 13">YR4-1</strain>
    </source>
</reference>
<dbReference type="InterPro" id="IPR027417">
    <property type="entry name" value="P-loop_NTPase"/>
</dbReference>
<feature type="binding site" evidence="9">
    <location>
        <position position="329"/>
    </location>
    <ligand>
        <name>Mg(2+)</name>
        <dbReference type="ChEBI" id="CHEBI:18420"/>
        <label>1</label>
        <note>catalytic</note>
    </ligand>
</feature>
<feature type="binding site" evidence="9">
    <location>
        <position position="281"/>
    </location>
    <ligand>
        <name>Mg(2+)</name>
        <dbReference type="ChEBI" id="CHEBI:18420"/>
        <label>1</label>
        <note>catalytic</note>
    </ligand>
</feature>
<dbReference type="CDD" id="cd02071">
    <property type="entry name" value="MM_CoA_mut_B12_BD"/>
    <property type="match status" value="1"/>
</dbReference>
<dbReference type="EC" id="3.6.5.-" evidence="9"/>
<evidence type="ECO:0000256" key="7">
    <source>
        <dbReference type="ARBA" id="ARBA00023235"/>
    </source>
</evidence>